<reference evidence="3" key="1">
    <citation type="submission" date="2019-12" db="UniProtKB">
        <authorList>
            <consortium name="WormBaseParasite"/>
        </authorList>
    </citation>
    <scope>IDENTIFICATION</scope>
</reference>
<accession>A0A5S6QZ43</accession>
<feature type="compositionally biased region" description="Polar residues" evidence="1">
    <location>
        <begin position="128"/>
        <end position="138"/>
    </location>
</feature>
<proteinExistence type="predicted"/>
<feature type="region of interest" description="Disordered" evidence="1">
    <location>
        <begin position="128"/>
        <end position="147"/>
    </location>
</feature>
<name>A0A5S6QZ43_TRIMR</name>
<dbReference type="AlphaFoldDB" id="A0A5S6QZ43"/>
<evidence type="ECO:0000256" key="1">
    <source>
        <dbReference type="SAM" id="MobiDB-lite"/>
    </source>
</evidence>
<protein>
    <submittedName>
        <fullName evidence="3">Uncharacterized protein</fullName>
    </submittedName>
</protein>
<keyword evidence="2" id="KW-1185">Reference proteome</keyword>
<evidence type="ECO:0000313" key="2">
    <source>
        <dbReference type="Proteomes" id="UP000046395"/>
    </source>
</evidence>
<evidence type="ECO:0000313" key="3">
    <source>
        <dbReference type="WBParaSite" id="TMUE_3000012525.1"/>
    </source>
</evidence>
<dbReference type="Proteomes" id="UP000046395">
    <property type="component" value="Unassembled WGS sequence"/>
</dbReference>
<feature type="region of interest" description="Disordered" evidence="1">
    <location>
        <begin position="1"/>
        <end position="24"/>
    </location>
</feature>
<dbReference type="WBParaSite" id="TMUE_3000012525.1">
    <property type="protein sequence ID" value="TMUE_3000012525.1"/>
    <property type="gene ID" value="WBGene00301601"/>
</dbReference>
<feature type="compositionally biased region" description="Polar residues" evidence="1">
    <location>
        <begin position="1"/>
        <end position="10"/>
    </location>
</feature>
<sequence>MKPFRTISNGSSSSSVGIAADSRQQRPAAIVGKSRNYNFDKGREVASRDVSFLNNIRRCVRAWAQGSATWYRKGRLTVVVARRHDWNPRQRHQVDAGSAVTLGLDARGNVEEEAKKGVEMMRTPECQATTQIADSQLGNREVESARH</sequence>
<organism evidence="2 3">
    <name type="scientific">Trichuris muris</name>
    <name type="common">Mouse whipworm</name>
    <dbReference type="NCBI Taxonomy" id="70415"/>
    <lineage>
        <taxon>Eukaryota</taxon>
        <taxon>Metazoa</taxon>
        <taxon>Ecdysozoa</taxon>
        <taxon>Nematoda</taxon>
        <taxon>Enoplea</taxon>
        <taxon>Dorylaimia</taxon>
        <taxon>Trichinellida</taxon>
        <taxon>Trichuridae</taxon>
        <taxon>Trichuris</taxon>
    </lineage>
</organism>